<dbReference type="Proteomes" id="UP000005205">
    <property type="component" value="Unassembled WGS sequence"/>
</dbReference>
<dbReference type="EMBL" id="ADTU01018949">
    <property type="status" value="NOT_ANNOTATED_CDS"/>
    <property type="molecule type" value="Genomic_DNA"/>
</dbReference>
<dbReference type="SUPFAM" id="SSF56235">
    <property type="entry name" value="N-terminal nucleophile aminohydrolases (Ntn hydrolases)"/>
    <property type="match status" value="1"/>
</dbReference>
<dbReference type="FunFam" id="3.40.50.620:FF:000090">
    <property type="entry name" value="asparagine synthetase [glutamine-hydrolyzing]"/>
    <property type="match status" value="1"/>
</dbReference>
<dbReference type="Gene3D" id="3.40.50.620">
    <property type="entry name" value="HUPs"/>
    <property type="match status" value="1"/>
</dbReference>
<dbReference type="InterPro" id="IPR022894">
    <property type="entry name" value="Oligoribonuclease"/>
</dbReference>
<dbReference type="EnsemblMetazoa" id="XM_012202772.1">
    <property type="protein sequence ID" value="XP_012058162.1"/>
    <property type="gene ID" value="LOC105621309"/>
</dbReference>
<evidence type="ECO:0000313" key="16">
    <source>
        <dbReference type="EnsemblMetazoa" id="XP_012058162.1"/>
    </source>
</evidence>
<dbReference type="UniPathway" id="UPA00134">
    <property type="reaction ID" value="UER00195"/>
</dbReference>
<reference evidence="17" key="1">
    <citation type="journal article" date="2011" name="PLoS Genet.">
        <title>The genome sequence of the leaf-cutter ant Atta cephalotes reveals insights into its obligate symbiotic lifestyle.</title>
        <authorList>
            <person name="Suen G."/>
            <person name="Teiling C."/>
            <person name="Li L."/>
            <person name="Holt C."/>
            <person name="Abouheif E."/>
            <person name="Bornberg-Bauer E."/>
            <person name="Bouffard P."/>
            <person name="Caldera E.J."/>
            <person name="Cash E."/>
            <person name="Cavanaugh A."/>
            <person name="Denas O."/>
            <person name="Elhaik E."/>
            <person name="Fave M.J."/>
            <person name="Gadau J."/>
            <person name="Gibson J.D."/>
            <person name="Graur D."/>
            <person name="Grubbs K.J."/>
            <person name="Hagen D.E."/>
            <person name="Harkins T.T."/>
            <person name="Helmkampf M."/>
            <person name="Hu H."/>
            <person name="Johnson B.R."/>
            <person name="Kim J."/>
            <person name="Marsh S.E."/>
            <person name="Moeller J.A."/>
            <person name="Munoz-Torres M.C."/>
            <person name="Murphy M.C."/>
            <person name="Naughton M.C."/>
            <person name="Nigam S."/>
            <person name="Overson R."/>
            <person name="Rajakumar R."/>
            <person name="Reese J.T."/>
            <person name="Scott J.J."/>
            <person name="Smith C.R."/>
            <person name="Tao S."/>
            <person name="Tsutsui N.D."/>
            <person name="Viljakainen L."/>
            <person name="Wissler L."/>
            <person name="Yandell M.D."/>
            <person name="Zimmer F."/>
            <person name="Taylor J."/>
            <person name="Slater S.C."/>
            <person name="Clifton S.W."/>
            <person name="Warren W.C."/>
            <person name="Elsik C.G."/>
            <person name="Smith C.D."/>
            <person name="Weinstock G.M."/>
            <person name="Gerardo N.M."/>
            <person name="Currie C.R."/>
        </authorList>
    </citation>
    <scope>NUCLEOTIDE SEQUENCE [LARGE SCALE GENOMIC DNA]</scope>
</reference>
<dbReference type="PANTHER" id="PTHR11772">
    <property type="entry name" value="ASPARAGINE SYNTHETASE"/>
    <property type="match status" value="1"/>
</dbReference>
<evidence type="ECO:0000256" key="4">
    <source>
        <dbReference type="ARBA" id="ARBA00022598"/>
    </source>
</evidence>
<dbReference type="GO" id="GO:0000175">
    <property type="term" value="F:3'-5'-RNA exonuclease activity"/>
    <property type="evidence" value="ECO:0007669"/>
    <property type="project" value="InterPro"/>
</dbReference>
<dbReference type="Gene3D" id="3.30.420.10">
    <property type="entry name" value="Ribonuclease H-like superfamily/Ribonuclease H"/>
    <property type="match status" value="1"/>
</dbReference>
<dbReference type="PROSITE" id="PS51278">
    <property type="entry name" value="GATASE_TYPE_2"/>
    <property type="match status" value="1"/>
</dbReference>
<keyword evidence="5" id="KW-0028">Amino-acid biosynthesis</keyword>
<dbReference type="InterPro" id="IPR029055">
    <property type="entry name" value="Ntn_hydrolases_N"/>
</dbReference>
<evidence type="ECO:0000256" key="5">
    <source>
        <dbReference type="ARBA" id="ARBA00022605"/>
    </source>
</evidence>
<dbReference type="CDD" id="cd06135">
    <property type="entry name" value="Orn"/>
    <property type="match status" value="1"/>
</dbReference>
<evidence type="ECO:0000256" key="1">
    <source>
        <dbReference type="ARBA" id="ARBA00005187"/>
    </source>
</evidence>
<dbReference type="PANTHER" id="PTHR11772:SF23">
    <property type="entry name" value="ASPARAGINE SYNTHETASE [GLUTAMINE-HYDROLYZING]"/>
    <property type="match status" value="1"/>
</dbReference>
<keyword evidence="9" id="KW-0269">Exonuclease</keyword>
<keyword evidence="7" id="KW-0547">Nucleotide-binding</keyword>
<evidence type="ECO:0000256" key="8">
    <source>
        <dbReference type="ARBA" id="ARBA00022801"/>
    </source>
</evidence>
<protein>
    <recommendedName>
        <fullName evidence="3">Asparagine synthetase [glutamine-hydrolyzing]</fullName>
        <ecNumber evidence="2">6.3.5.4</ecNumber>
    </recommendedName>
    <alternativeName>
        <fullName evidence="13">Glutamine-dependent asparagine synthetase</fullName>
    </alternativeName>
</protein>
<evidence type="ECO:0000256" key="7">
    <source>
        <dbReference type="ARBA" id="ARBA00022741"/>
    </source>
</evidence>
<keyword evidence="6" id="KW-0540">Nuclease</keyword>
<evidence type="ECO:0000256" key="11">
    <source>
        <dbReference type="ARBA" id="ARBA00022888"/>
    </source>
</evidence>
<dbReference type="InterPro" id="IPR013520">
    <property type="entry name" value="Ribonucl_H"/>
</dbReference>
<dbReference type="InterPro" id="IPR017932">
    <property type="entry name" value="GATase_2_dom"/>
</dbReference>
<dbReference type="SUPFAM" id="SSF53098">
    <property type="entry name" value="Ribonuclease H-like"/>
    <property type="match status" value="1"/>
</dbReference>
<dbReference type="Gene3D" id="3.60.20.10">
    <property type="entry name" value="Glutamine Phosphoribosylpyrophosphate, subunit 1, domain 1"/>
    <property type="match status" value="1"/>
</dbReference>
<dbReference type="SMART" id="SM00479">
    <property type="entry name" value="EXOIII"/>
    <property type="match status" value="1"/>
</dbReference>
<dbReference type="InterPro" id="IPR036397">
    <property type="entry name" value="RNaseH_sf"/>
</dbReference>
<comment type="pathway">
    <text evidence="1">Amino-acid biosynthesis; L-asparagine biosynthesis; L-asparagine from L-aspartate (L-Gln route): step 1/1.</text>
</comment>
<dbReference type="AlphaFoldDB" id="A0A158NKV4"/>
<evidence type="ECO:0000259" key="15">
    <source>
        <dbReference type="PROSITE" id="PS51278"/>
    </source>
</evidence>
<dbReference type="InterPro" id="IPR014729">
    <property type="entry name" value="Rossmann-like_a/b/a_fold"/>
</dbReference>
<dbReference type="NCBIfam" id="NF003765">
    <property type="entry name" value="PRK05359.1"/>
    <property type="match status" value="1"/>
</dbReference>
<dbReference type="FunCoup" id="A0A158NKV4">
    <property type="interactions" value="588"/>
</dbReference>
<evidence type="ECO:0000256" key="10">
    <source>
        <dbReference type="ARBA" id="ARBA00022840"/>
    </source>
</evidence>
<dbReference type="eggNOG" id="KOG0571">
    <property type="taxonomic scope" value="Eukaryota"/>
</dbReference>
<keyword evidence="12" id="KW-0315">Glutamine amidotransferase</keyword>
<dbReference type="InterPro" id="IPR001962">
    <property type="entry name" value="Asn_synthase"/>
</dbReference>
<dbReference type="EC" id="6.3.5.4" evidence="2"/>
<dbReference type="GO" id="GO:0005829">
    <property type="term" value="C:cytosol"/>
    <property type="evidence" value="ECO:0007669"/>
    <property type="project" value="TreeGrafter"/>
</dbReference>
<sequence>MCGIWALFGLGAQSMTCICENFDKISHRGPEAFKIEFDNRVKNGYLGFHRLAIVDSLYGMQPMRIHEYPHLFLLCNGEIYNCDRLQKQYQFDYSTKCDVEVIMHLYAYAGSNSVAQSLDGVFALCLMDVLKRRILIARDPYGVRPLFRLYSDDGQLAICSESKGLMAISKHIESNWTLKPFFPGYYEEYEILQDGRTKLLESRCYFKPGDKPSFLPHISWNALTPNDVHGNIRKLLSAAVEKRLMADRRIGCLLSGGLDSSLVAALLVKQAKECNLKYKIQSFAIGMDDSPDIIAARQVAEYIGTEHHEIIFTKQDVINVLDNVIYSLETYDITTIRASIGMYLISRYIKRNTETTVIFSGEGADELAQGYIYFRDAPDATDAHNESLRLLQDIYLYDGLRADRTTSAFSLELRVPFLDLQFTKYYLSLEPSSRQPQGGIEKHLLRSAFDGTSLLPNNILWRHKEAFSDGVASIKKSLFQIIQEIIEDRVSNEDLENAYIKYPHCTPRTKESYYYRNVFESHYEGQAESFIPYFWMPRWVKGVIDPSARFIKHYTANEESQIIGLKTTNMIFTNVTGLLSRYLYRRAQRCLKNDHKIWTPTETQNEIKNEKHIVWLDMEMTGLEVETCHILEVACFITDEQLELASDYLNLVVHQPDKVLENMSDWCKVQHKNNGLIDECRLSNTTLEEAQQRTLNFLENHVPKGICPLAGNSVYVDRIFLKKYMPLVDNYLHYRIIDISTIKDLAR</sequence>
<dbReference type="CDD" id="cd01991">
    <property type="entry name" value="Asn_synthase_B_C"/>
    <property type="match status" value="1"/>
</dbReference>
<evidence type="ECO:0000256" key="6">
    <source>
        <dbReference type="ARBA" id="ARBA00022722"/>
    </source>
</evidence>
<keyword evidence="10" id="KW-0067">ATP-binding</keyword>
<keyword evidence="4" id="KW-0436">Ligase</keyword>
<reference evidence="16" key="2">
    <citation type="submission" date="2016-04" db="UniProtKB">
        <authorList>
            <consortium name="EnsemblMetazoa"/>
        </authorList>
    </citation>
    <scope>IDENTIFICATION</scope>
</reference>
<keyword evidence="11" id="KW-0061">Asparagine biosynthesis</keyword>
<dbReference type="NCBIfam" id="TIGR01536">
    <property type="entry name" value="asn_synth_AEB"/>
    <property type="match status" value="1"/>
</dbReference>
<dbReference type="GO" id="GO:0004066">
    <property type="term" value="F:asparagine synthase (glutamine-hydrolyzing) activity"/>
    <property type="evidence" value="ECO:0007669"/>
    <property type="project" value="UniProtKB-EC"/>
</dbReference>
<dbReference type="CDD" id="cd00712">
    <property type="entry name" value="AsnB"/>
    <property type="match status" value="1"/>
</dbReference>
<dbReference type="InterPro" id="IPR006426">
    <property type="entry name" value="Asn_synth_AEB"/>
</dbReference>
<dbReference type="STRING" id="12957.A0A158NKV4"/>
<dbReference type="Pfam" id="PF00929">
    <property type="entry name" value="RNase_T"/>
    <property type="match status" value="1"/>
</dbReference>
<dbReference type="SUPFAM" id="SSF52402">
    <property type="entry name" value="Adenine nucleotide alpha hydrolases-like"/>
    <property type="match status" value="1"/>
</dbReference>
<dbReference type="InterPro" id="IPR012337">
    <property type="entry name" value="RNaseH-like_sf"/>
</dbReference>
<accession>A0A158NKV4</accession>
<dbReference type="GO" id="GO:0003676">
    <property type="term" value="F:nucleic acid binding"/>
    <property type="evidence" value="ECO:0007669"/>
    <property type="project" value="InterPro"/>
</dbReference>
<feature type="domain" description="Glutamine amidotransferase type-2" evidence="15">
    <location>
        <begin position="2"/>
        <end position="203"/>
    </location>
</feature>
<dbReference type="OrthoDB" id="409189at2759"/>
<dbReference type="GO" id="GO:0005524">
    <property type="term" value="F:ATP binding"/>
    <property type="evidence" value="ECO:0007669"/>
    <property type="project" value="UniProtKB-KW"/>
</dbReference>
<evidence type="ECO:0000256" key="12">
    <source>
        <dbReference type="ARBA" id="ARBA00022962"/>
    </source>
</evidence>
<evidence type="ECO:0000256" key="3">
    <source>
        <dbReference type="ARBA" id="ARBA00021389"/>
    </source>
</evidence>
<keyword evidence="17" id="KW-1185">Reference proteome</keyword>
<gene>
    <name evidence="16" type="primary">105621309</name>
</gene>
<evidence type="ECO:0000256" key="2">
    <source>
        <dbReference type="ARBA" id="ARBA00012737"/>
    </source>
</evidence>
<dbReference type="InterPro" id="IPR050795">
    <property type="entry name" value="Asn_Synthetase"/>
</dbReference>
<name>A0A158NKV4_ATTCE</name>
<dbReference type="GO" id="GO:0070981">
    <property type="term" value="P:L-asparagine biosynthetic process"/>
    <property type="evidence" value="ECO:0007669"/>
    <property type="project" value="UniProtKB-UniPathway"/>
</dbReference>
<proteinExistence type="predicted"/>
<evidence type="ECO:0000256" key="14">
    <source>
        <dbReference type="ARBA" id="ARBA00048741"/>
    </source>
</evidence>
<comment type="catalytic activity">
    <reaction evidence="14">
        <text>L-aspartate + L-glutamine + ATP + H2O = L-asparagine + L-glutamate + AMP + diphosphate + H(+)</text>
        <dbReference type="Rhea" id="RHEA:12228"/>
        <dbReference type="ChEBI" id="CHEBI:15377"/>
        <dbReference type="ChEBI" id="CHEBI:15378"/>
        <dbReference type="ChEBI" id="CHEBI:29985"/>
        <dbReference type="ChEBI" id="CHEBI:29991"/>
        <dbReference type="ChEBI" id="CHEBI:30616"/>
        <dbReference type="ChEBI" id="CHEBI:33019"/>
        <dbReference type="ChEBI" id="CHEBI:58048"/>
        <dbReference type="ChEBI" id="CHEBI:58359"/>
        <dbReference type="ChEBI" id="CHEBI:456215"/>
        <dbReference type="EC" id="6.3.5.4"/>
    </reaction>
</comment>
<keyword evidence="8" id="KW-0378">Hydrolase</keyword>
<dbReference type="Pfam" id="PF00733">
    <property type="entry name" value="Asn_synthase"/>
    <property type="match status" value="1"/>
</dbReference>
<dbReference type="KEGG" id="acep:105621309"/>
<dbReference type="Pfam" id="PF13537">
    <property type="entry name" value="GATase_7"/>
    <property type="match status" value="1"/>
</dbReference>
<evidence type="ECO:0000256" key="13">
    <source>
        <dbReference type="ARBA" id="ARBA00030234"/>
    </source>
</evidence>
<organism evidence="16 17">
    <name type="scientific">Atta cephalotes</name>
    <name type="common">Leafcutter ant</name>
    <dbReference type="NCBI Taxonomy" id="12957"/>
    <lineage>
        <taxon>Eukaryota</taxon>
        <taxon>Metazoa</taxon>
        <taxon>Ecdysozoa</taxon>
        <taxon>Arthropoda</taxon>
        <taxon>Hexapoda</taxon>
        <taxon>Insecta</taxon>
        <taxon>Pterygota</taxon>
        <taxon>Neoptera</taxon>
        <taxon>Endopterygota</taxon>
        <taxon>Hymenoptera</taxon>
        <taxon>Apocrita</taxon>
        <taxon>Aculeata</taxon>
        <taxon>Formicoidea</taxon>
        <taxon>Formicidae</taxon>
        <taxon>Myrmicinae</taxon>
        <taxon>Atta</taxon>
    </lineage>
</organism>
<dbReference type="InParanoid" id="A0A158NKV4"/>
<dbReference type="InterPro" id="IPR033738">
    <property type="entry name" value="AsnB_N"/>
</dbReference>
<evidence type="ECO:0000313" key="17">
    <source>
        <dbReference type="Proteomes" id="UP000005205"/>
    </source>
</evidence>
<evidence type="ECO:0000256" key="9">
    <source>
        <dbReference type="ARBA" id="ARBA00022839"/>
    </source>
</evidence>